<dbReference type="Pfam" id="PF00583">
    <property type="entry name" value="Acetyltransf_1"/>
    <property type="match status" value="1"/>
</dbReference>
<dbReference type="Gene3D" id="3.40.630.30">
    <property type="match status" value="1"/>
</dbReference>
<dbReference type="Proteomes" id="UP000092574">
    <property type="component" value="Chromosome"/>
</dbReference>
<accession>A0A1C7IA69</accession>
<dbReference type="GO" id="GO:0016747">
    <property type="term" value="F:acyltransferase activity, transferring groups other than amino-acyl groups"/>
    <property type="evidence" value="ECO:0007669"/>
    <property type="project" value="InterPro"/>
</dbReference>
<feature type="domain" description="N-acetyltransferase" evidence="1">
    <location>
        <begin position="2"/>
        <end position="147"/>
    </location>
</feature>
<dbReference type="InterPro" id="IPR016181">
    <property type="entry name" value="Acyl_CoA_acyltransferase"/>
</dbReference>
<dbReference type="InterPro" id="IPR000182">
    <property type="entry name" value="GNAT_dom"/>
</dbReference>
<reference evidence="2" key="1">
    <citation type="submission" date="2017-04" db="EMBL/GenBank/DDBJ databases">
        <title>Complete Genome Sequences of Twelve Strains of a Stable Defined Moderately Diverse Mouse Microbiota 2 (sDMDMm2).</title>
        <authorList>
            <person name="Uchimura Y."/>
            <person name="Wyss M."/>
            <person name="Brugiroux S."/>
            <person name="Limenitakis J.P."/>
            <person name="Stecher B."/>
            <person name="McCoy K.D."/>
            <person name="Macpherson A.J."/>
        </authorList>
    </citation>
    <scope>NUCLEOTIDE SEQUENCE</scope>
    <source>
        <strain evidence="2">YL58</strain>
    </source>
</reference>
<evidence type="ECO:0000313" key="3">
    <source>
        <dbReference type="Proteomes" id="UP000092574"/>
    </source>
</evidence>
<sequence length="147" mass="16965">MLTYKEIEREDLPLLAAMYVETFNAPPWNDAWTEETAGKRLRQMAESETFYGICAFEENVLCGMVLGFSEQFYDGVLFEIKEFCVRNASRGNGLGSAIYHEFEGRLQEKGINKIQLMTLRGNATEHFYEKNGFETDKDLIFMKKCAK</sequence>
<name>A0A1C7IA69_9FIRM</name>
<dbReference type="STRING" id="1796616.A4V09_12770"/>
<dbReference type="CDD" id="cd04301">
    <property type="entry name" value="NAT_SF"/>
    <property type="match status" value="1"/>
</dbReference>
<evidence type="ECO:0000259" key="1">
    <source>
        <dbReference type="PROSITE" id="PS51186"/>
    </source>
</evidence>
<protein>
    <submittedName>
        <fullName evidence="2">N-acetyltransferase</fullName>
    </submittedName>
</protein>
<dbReference type="PROSITE" id="PS51186">
    <property type="entry name" value="GNAT"/>
    <property type="match status" value="1"/>
</dbReference>
<dbReference type="EMBL" id="CP015405">
    <property type="protein sequence ID" value="ANU76566.1"/>
    <property type="molecule type" value="Genomic_DNA"/>
</dbReference>
<dbReference type="AlphaFoldDB" id="A0A1C7IA69"/>
<proteinExistence type="predicted"/>
<keyword evidence="3" id="KW-1185">Reference proteome</keyword>
<dbReference type="RefSeq" id="WP_065542727.1">
    <property type="nucleotide sequence ID" value="NZ_CP015405.2"/>
</dbReference>
<evidence type="ECO:0000313" key="2">
    <source>
        <dbReference type="EMBL" id="ANU76566.1"/>
    </source>
</evidence>
<organism evidence="2 3">
    <name type="scientific">Blautia pseudococcoides</name>
    <dbReference type="NCBI Taxonomy" id="1796616"/>
    <lineage>
        <taxon>Bacteria</taxon>
        <taxon>Bacillati</taxon>
        <taxon>Bacillota</taxon>
        <taxon>Clostridia</taxon>
        <taxon>Lachnospirales</taxon>
        <taxon>Lachnospiraceae</taxon>
        <taxon>Blautia</taxon>
    </lineage>
</organism>
<dbReference type="KEGG" id="byl:A4V09_12770"/>
<gene>
    <name evidence="2" type="ORF">A4V09_12770</name>
</gene>
<dbReference type="OrthoDB" id="9775804at2"/>
<dbReference type="SUPFAM" id="SSF55729">
    <property type="entry name" value="Acyl-CoA N-acyltransferases (Nat)"/>
    <property type="match status" value="1"/>
</dbReference>